<evidence type="ECO:0000313" key="2">
    <source>
        <dbReference type="Proteomes" id="UP000567922"/>
    </source>
</evidence>
<sequence>MKYSDNYTRGPLDDTEVINLARSISRWTWRNIARTFNEEQVRRGRIMTEANVRRTATVAASTDAVVKQTVAAQPILIALSFGRLTMVAENPVRRNRTAREVAERMGCSTRTVFRIMAEPRDQWEARARARRLRAIELRRQGKKYREIAEELDCPMGTVGRMHAEPREKAWGDVTHLAKE</sequence>
<dbReference type="AlphaFoldDB" id="A0A839RQ45"/>
<dbReference type="Proteomes" id="UP000567922">
    <property type="component" value="Unassembled WGS sequence"/>
</dbReference>
<organism evidence="1 2">
    <name type="scientific">Hoyosella altamirensis</name>
    <dbReference type="NCBI Taxonomy" id="616997"/>
    <lineage>
        <taxon>Bacteria</taxon>
        <taxon>Bacillati</taxon>
        <taxon>Actinomycetota</taxon>
        <taxon>Actinomycetes</taxon>
        <taxon>Mycobacteriales</taxon>
        <taxon>Hoyosellaceae</taxon>
        <taxon>Hoyosella</taxon>
    </lineage>
</organism>
<gene>
    <name evidence="1" type="ORF">FHU29_002615</name>
</gene>
<protein>
    <submittedName>
        <fullName evidence="1">Uncharacterized protein</fullName>
    </submittedName>
</protein>
<dbReference type="RefSeq" id="WP_157095040.1">
    <property type="nucleotide sequence ID" value="NZ_BDDI01000006.1"/>
</dbReference>
<dbReference type="Gene3D" id="1.10.340.50">
    <property type="match status" value="1"/>
</dbReference>
<reference evidence="1 2" key="1">
    <citation type="submission" date="2020-08" db="EMBL/GenBank/DDBJ databases">
        <title>Sequencing the genomes of 1000 actinobacteria strains.</title>
        <authorList>
            <person name="Klenk H.-P."/>
        </authorList>
    </citation>
    <scope>NUCLEOTIDE SEQUENCE [LARGE SCALE GENOMIC DNA]</scope>
    <source>
        <strain evidence="1 2">DSM 45258</strain>
    </source>
</reference>
<dbReference type="OrthoDB" id="5445431at2"/>
<name>A0A839RQ45_9ACTN</name>
<keyword evidence="2" id="KW-1185">Reference proteome</keyword>
<proteinExistence type="predicted"/>
<dbReference type="EMBL" id="JACHWS010000002">
    <property type="protein sequence ID" value="MBB3038166.1"/>
    <property type="molecule type" value="Genomic_DNA"/>
</dbReference>
<comment type="caution">
    <text evidence="1">The sequence shown here is derived from an EMBL/GenBank/DDBJ whole genome shotgun (WGS) entry which is preliminary data.</text>
</comment>
<accession>A0A839RQ45</accession>
<evidence type="ECO:0000313" key="1">
    <source>
        <dbReference type="EMBL" id="MBB3038166.1"/>
    </source>
</evidence>
<dbReference type="Pfam" id="PF13384">
    <property type="entry name" value="HTH_23"/>
    <property type="match status" value="1"/>
</dbReference>